<dbReference type="Gene3D" id="3.40.470.10">
    <property type="entry name" value="Uracil-DNA glycosylase-like domain"/>
    <property type="match status" value="1"/>
</dbReference>
<dbReference type="RefSeq" id="WP_174193153.1">
    <property type="nucleotide sequence ID" value="NZ_JABULH010000002.1"/>
</dbReference>
<evidence type="ECO:0000313" key="2">
    <source>
        <dbReference type="EMBL" id="NTS64792.1"/>
    </source>
</evidence>
<reference evidence="2 3" key="1">
    <citation type="submission" date="2020-06" db="EMBL/GenBank/DDBJ databases">
        <title>Sphingomonas hominis sp. nov., a member of the Sphingomonas, isolated from the hair of a 22-year-old girl.</title>
        <authorList>
            <person name="Zhang D.-F."/>
            <person name="Cui X.-W."/>
        </authorList>
    </citation>
    <scope>NUCLEOTIDE SEQUENCE [LARGE SCALE GENOMIC DNA]</scope>
    <source>
        <strain evidence="2 3">HHU CXW</strain>
    </source>
</reference>
<sequence>MMDDGQRLEQWRRSLVDSGRRMPLFDPRDGGVAARLLILLETPGPGGAEERAVSRDNLTGTARNLTRFLAVAAIARHDTILWNTVPWIVHEPGARNRALRRGEIGEGLATLPGFLALLPRLRVVVLSGRVAREAAPIVAAQRPGLPVLTMPHPSPTIVCTSPAISAAIRDTLAQAKSLLDATKE</sequence>
<proteinExistence type="predicted"/>
<organism evidence="2 3">
    <name type="scientific">Sphingomonas hominis</name>
    <dbReference type="NCBI Taxonomy" id="2741495"/>
    <lineage>
        <taxon>Bacteria</taxon>
        <taxon>Pseudomonadati</taxon>
        <taxon>Pseudomonadota</taxon>
        <taxon>Alphaproteobacteria</taxon>
        <taxon>Sphingomonadales</taxon>
        <taxon>Sphingomonadaceae</taxon>
        <taxon>Sphingomonas</taxon>
    </lineage>
</organism>
<dbReference type="InterPro" id="IPR005122">
    <property type="entry name" value="Uracil-DNA_glycosylase-like"/>
</dbReference>
<dbReference type="Pfam" id="PF03167">
    <property type="entry name" value="UDG"/>
    <property type="match status" value="1"/>
</dbReference>
<comment type="caution">
    <text evidence="2">The sequence shown here is derived from an EMBL/GenBank/DDBJ whole genome shotgun (WGS) entry which is preliminary data.</text>
</comment>
<accession>A0ABX2JEY8</accession>
<keyword evidence="3" id="KW-1185">Reference proteome</keyword>
<dbReference type="SUPFAM" id="SSF52141">
    <property type="entry name" value="Uracil-DNA glycosylase-like"/>
    <property type="match status" value="1"/>
</dbReference>
<dbReference type="CDD" id="cd10035">
    <property type="entry name" value="UDG_like"/>
    <property type="match status" value="1"/>
</dbReference>
<dbReference type="EMBL" id="JABULH010000002">
    <property type="protein sequence ID" value="NTS64792.1"/>
    <property type="molecule type" value="Genomic_DNA"/>
</dbReference>
<protein>
    <submittedName>
        <fullName evidence="2">Uracil-DNA glycosylase</fullName>
    </submittedName>
</protein>
<gene>
    <name evidence="2" type="ORF">HRV97_06430</name>
</gene>
<evidence type="ECO:0000313" key="3">
    <source>
        <dbReference type="Proteomes" id="UP000621447"/>
    </source>
</evidence>
<feature type="domain" description="Uracil-DNA glycosylase-like" evidence="1">
    <location>
        <begin position="30"/>
        <end position="161"/>
    </location>
</feature>
<name>A0ABX2JEY8_9SPHN</name>
<dbReference type="Proteomes" id="UP000621447">
    <property type="component" value="Unassembled WGS sequence"/>
</dbReference>
<dbReference type="InterPro" id="IPR036895">
    <property type="entry name" value="Uracil-DNA_glycosylase-like_sf"/>
</dbReference>
<evidence type="ECO:0000259" key="1">
    <source>
        <dbReference type="Pfam" id="PF03167"/>
    </source>
</evidence>